<evidence type="ECO:0000256" key="3">
    <source>
        <dbReference type="ARBA" id="ARBA00010525"/>
    </source>
</evidence>
<feature type="active site" description="Nucleophile" evidence="18">
    <location>
        <position position="254"/>
    </location>
</feature>
<feature type="region of interest" description="Disordered" evidence="21">
    <location>
        <begin position="128"/>
        <end position="147"/>
    </location>
</feature>
<comment type="subcellular location">
    <subcellularLocation>
        <location evidence="20">Cell outer membrane</location>
        <topology evidence="20">Multi-pass membrane protein</topology>
    </subcellularLocation>
    <text evidence="20">One of the very few enzymes located there.</text>
</comment>
<evidence type="ECO:0000313" key="22">
    <source>
        <dbReference type="EMBL" id="MBB6094611.1"/>
    </source>
</evidence>
<evidence type="ECO:0000256" key="12">
    <source>
        <dbReference type="ARBA" id="ARBA00022801"/>
    </source>
</evidence>
<evidence type="ECO:0000256" key="16">
    <source>
        <dbReference type="ARBA" id="ARBA00023136"/>
    </source>
</evidence>
<evidence type="ECO:0000256" key="18">
    <source>
        <dbReference type="PIRSR" id="PIRSR603187-1"/>
    </source>
</evidence>
<evidence type="ECO:0000256" key="9">
    <source>
        <dbReference type="ARBA" id="ARBA00022692"/>
    </source>
</evidence>
<dbReference type="Pfam" id="PF02253">
    <property type="entry name" value="PLA1"/>
    <property type="match status" value="1"/>
</dbReference>
<evidence type="ECO:0000313" key="23">
    <source>
        <dbReference type="Proteomes" id="UP000588068"/>
    </source>
</evidence>
<keyword evidence="15 20" id="KW-0443">Lipid metabolism</keyword>
<dbReference type="Proteomes" id="UP000588068">
    <property type="component" value="Unassembled WGS sequence"/>
</dbReference>
<comment type="catalytic activity">
    <reaction evidence="1 20">
        <text>a 1,2-diacyl-sn-glycero-3-phosphocholine + H2O = a 2-acyl-sn-glycero-3-phosphocholine + a fatty acid + H(+)</text>
        <dbReference type="Rhea" id="RHEA:18689"/>
        <dbReference type="ChEBI" id="CHEBI:15377"/>
        <dbReference type="ChEBI" id="CHEBI:15378"/>
        <dbReference type="ChEBI" id="CHEBI:28868"/>
        <dbReference type="ChEBI" id="CHEBI:57643"/>
        <dbReference type="ChEBI" id="CHEBI:57875"/>
        <dbReference type="EC" id="3.1.1.32"/>
    </reaction>
</comment>
<evidence type="ECO:0000256" key="10">
    <source>
        <dbReference type="ARBA" id="ARBA00022723"/>
    </source>
</evidence>
<dbReference type="InterPro" id="IPR003187">
    <property type="entry name" value="PLipase_A1"/>
</dbReference>
<dbReference type="RefSeq" id="WP_184334023.1">
    <property type="nucleotide sequence ID" value="NZ_JACHHZ010000004.1"/>
</dbReference>
<dbReference type="GO" id="GO:0046872">
    <property type="term" value="F:metal ion binding"/>
    <property type="evidence" value="ECO:0007669"/>
    <property type="project" value="UniProtKB-KW"/>
</dbReference>
<evidence type="ECO:0000256" key="20">
    <source>
        <dbReference type="RuleBase" id="RU366027"/>
    </source>
</evidence>
<keyword evidence="17 20" id="KW-0998">Cell outer membrane</keyword>
<dbReference type="Gene3D" id="2.40.230.10">
    <property type="entry name" value="Phospholipase A1"/>
    <property type="match status" value="1"/>
</dbReference>
<sequence>MRQLLIAILILPLAANAEAVLSTSGPRATAGGPIELVMTITNADESALTMELPEHFHVRLETPTAVSTLELAPDRVGTLTIPAREFQKIRLRGTLPADAQGPVVLTSTGVDANPLLLQIDNAPAARVAAAPADDGKRPQQDESRLIDKPPPLAVSVYEPVYFIVGGDGGLNAKFQISFRYQLFDGNGRLARQLPWIDDLYLSFSQTSLWDLNELSKPFTDSSYRPRLFYANYDLARMLDGQLRLGVEAGFGHESNGKDGDSSRSFNMVYARPTLTLGDPDGLRFYLAPLVHNYISDDENPDLKDYRGYVDWLVGIGSKGGLDFWATLRKGTSSDFGSAELNLSYPLSKLSGGDLTGWLTLQYFGGYGESLLNYRDKLDSQFRLGIAIAL</sequence>
<keyword evidence="9" id="KW-0812">Transmembrane</keyword>
<evidence type="ECO:0000256" key="5">
    <source>
        <dbReference type="ARBA" id="ARBA00013179"/>
    </source>
</evidence>
<dbReference type="EC" id="3.1.1.4" evidence="6 20"/>
<name>A0A841HMW3_9GAMM</name>
<protein>
    <recommendedName>
        <fullName evidence="7 20">Phospholipase A1</fullName>
        <ecNumber evidence="5 20">3.1.1.32</ecNumber>
        <ecNumber evidence="6 20">3.1.1.4</ecNumber>
    </recommendedName>
    <alternativeName>
        <fullName evidence="20">Phosphatidylcholine 1-acylhydrolase</fullName>
    </alternativeName>
</protein>
<evidence type="ECO:0000256" key="2">
    <source>
        <dbReference type="ARBA" id="ARBA00001604"/>
    </source>
</evidence>
<feature type="compositionally biased region" description="Basic and acidic residues" evidence="21">
    <location>
        <begin position="133"/>
        <end position="147"/>
    </location>
</feature>
<keyword evidence="13 19" id="KW-0106">Calcium</keyword>
<accession>A0A841HMW3</accession>
<evidence type="ECO:0000256" key="6">
    <source>
        <dbReference type="ARBA" id="ARBA00013278"/>
    </source>
</evidence>
<keyword evidence="23" id="KW-1185">Reference proteome</keyword>
<dbReference type="GO" id="GO:0008970">
    <property type="term" value="F:phospholipase A1 activity"/>
    <property type="evidence" value="ECO:0007669"/>
    <property type="project" value="UniProtKB-EC"/>
</dbReference>
<organism evidence="22 23">
    <name type="scientific">Povalibacter uvarum</name>
    <dbReference type="NCBI Taxonomy" id="732238"/>
    <lineage>
        <taxon>Bacteria</taxon>
        <taxon>Pseudomonadati</taxon>
        <taxon>Pseudomonadota</taxon>
        <taxon>Gammaproteobacteria</taxon>
        <taxon>Steroidobacterales</taxon>
        <taxon>Steroidobacteraceae</taxon>
        <taxon>Povalibacter</taxon>
    </lineage>
</organism>
<evidence type="ECO:0000256" key="8">
    <source>
        <dbReference type="ARBA" id="ARBA00022452"/>
    </source>
</evidence>
<evidence type="ECO:0000256" key="19">
    <source>
        <dbReference type="PIRSR" id="PIRSR603187-2"/>
    </source>
</evidence>
<dbReference type="SUPFAM" id="SSF56931">
    <property type="entry name" value="Outer membrane phospholipase A (OMPLA)"/>
    <property type="match status" value="1"/>
</dbReference>
<feature type="binding site" description="in dimeric form" evidence="19">
    <location>
        <position position="262"/>
    </location>
    <ligand>
        <name>Ca(2+)</name>
        <dbReference type="ChEBI" id="CHEBI:29108"/>
        <label>1</label>
    </ligand>
</feature>
<evidence type="ECO:0000256" key="21">
    <source>
        <dbReference type="SAM" id="MobiDB-lite"/>
    </source>
</evidence>
<comment type="function">
    <text evidence="20">Hydrolysis of phosphatidylcholine with phospholipase A2 (EC 3.1.1.4) and phospholipase A1 (EC 3.1.1.32) activities.</text>
</comment>
<evidence type="ECO:0000256" key="13">
    <source>
        <dbReference type="ARBA" id="ARBA00022837"/>
    </source>
</evidence>
<gene>
    <name evidence="22" type="ORF">HNQ60_003498</name>
</gene>
<dbReference type="EMBL" id="JACHHZ010000004">
    <property type="protein sequence ID" value="MBB6094611.1"/>
    <property type="molecule type" value="Genomic_DNA"/>
</dbReference>
<dbReference type="EC" id="3.1.1.32" evidence="5 20"/>
<feature type="binding site" description="in dimeric form" evidence="19">
    <location>
        <position position="215"/>
    </location>
    <ligand>
        <name>Ca(2+)</name>
        <dbReference type="ChEBI" id="CHEBI:29108"/>
        <label>1</label>
    </ligand>
</feature>
<keyword evidence="10 19" id="KW-0479">Metal-binding</keyword>
<comment type="subunit">
    <text evidence="4 20">Homodimer; dimerization is reversible, and the dimeric form is the active one.</text>
</comment>
<keyword evidence="12 20" id="KW-0378">Hydrolase</keyword>
<comment type="cofactor">
    <cofactor evidence="20">
        <name>Ca(2+)</name>
        <dbReference type="ChEBI" id="CHEBI:29108"/>
    </cofactor>
    <text evidence="20">Binds 1 Ca(2+) ion per monomer. In the dimeric form the Ca(2+) is bound by different amino acids with binding of each Ca(2+) shared with ligands coming from each monomer. The Ca(2+) ion may have a role in catalysis.</text>
</comment>
<dbReference type="InterPro" id="IPR036541">
    <property type="entry name" value="PLipase_A1_sf"/>
</dbReference>
<comment type="caution">
    <text evidence="22">The sequence shown here is derived from an EMBL/GenBank/DDBJ whole genome shotgun (WGS) entry which is preliminary data.</text>
</comment>
<keyword evidence="11 20" id="KW-0732">Signal</keyword>
<dbReference type="PRINTS" id="PR01486">
    <property type="entry name" value="PHPHLIPASEA1"/>
</dbReference>
<dbReference type="GO" id="GO:0004623">
    <property type="term" value="F:phospholipase A2 activity"/>
    <property type="evidence" value="ECO:0007669"/>
    <property type="project" value="UniProtKB-EC"/>
</dbReference>
<feature type="signal peptide" evidence="20">
    <location>
        <begin position="1"/>
        <end position="19"/>
    </location>
</feature>
<evidence type="ECO:0000256" key="17">
    <source>
        <dbReference type="ARBA" id="ARBA00023237"/>
    </source>
</evidence>
<comment type="catalytic activity">
    <reaction evidence="2 20">
        <text>a 1,2-diacyl-sn-glycero-3-phosphocholine + H2O = a 1-acyl-sn-glycero-3-phosphocholine + a fatty acid + H(+)</text>
        <dbReference type="Rhea" id="RHEA:15801"/>
        <dbReference type="ChEBI" id="CHEBI:15377"/>
        <dbReference type="ChEBI" id="CHEBI:15378"/>
        <dbReference type="ChEBI" id="CHEBI:28868"/>
        <dbReference type="ChEBI" id="CHEBI:57643"/>
        <dbReference type="ChEBI" id="CHEBI:58168"/>
        <dbReference type="EC" id="3.1.1.4"/>
    </reaction>
</comment>
<feature type="active site" description="Proton acceptor" evidence="18">
    <location>
        <position position="252"/>
    </location>
</feature>
<evidence type="ECO:0000256" key="1">
    <source>
        <dbReference type="ARBA" id="ARBA00000111"/>
    </source>
</evidence>
<dbReference type="PANTHER" id="PTHR40457:SF1">
    <property type="entry name" value="PHOSPHOLIPASE A1"/>
    <property type="match status" value="1"/>
</dbReference>
<reference evidence="22 23" key="1">
    <citation type="submission" date="2020-08" db="EMBL/GenBank/DDBJ databases">
        <title>Genomic Encyclopedia of Type Strains, Phase IV (KMG-IV): sequencing the most valuable type-strain genomes for metagenomic binning, comparative biology and taxonomic classification.</title>
        <authorList>
            <person name="Goeker M."/>
        </authorList>
    </citation>
    <scope>NUCLEOTIDE SEQUENCE [LARGE SCALE GENOMIC DNA]</scope>
    <source>
        <strain evidence="22 23">DSM 26723</strain>
    </source>
</reference>
<dbReference type="GO" id="GO:0009279">
    <property type="term" value="C:cell outer membrane"/>
    <property type="evidence" value="ECO:0007669"/>
    <property type="project" value="UniProtKB-SubCell"/>
</dbReference>
<keyword evidence="16" id="KW-0472">Membrane</keyword>
<dbReference type="GO" id="GO:0016042">
    <property type="term" value="P:lipid catabolic process"/>
    <property type="evidence" value="ECO:0007669"/>
    <property type="project" value="UniProtKB-KW"/>
</dbReference>
<evidence type="ECO:0000256" key="15">
    <source>
        <dbReference type="ARBA" id="ARBA00023098"/>
    </source>
</evidence>
<keyword evidence="14 20" id="KW-0442">Lipid degradation</keyword>
<proteinExistence type="inferred from homology"/>
<evidence type="ECO:0000256" key="11">
    <source>
        <dbReference type="ARBA" id="ARBA00022729"/>
    </source>
</evidence>
<evidence type="ECO:0000256" key="14">
    <source>
        <dbReference type="ARBA" id="ARBA00022963"/>
    </source>
</evidence>
<feature type="chain" id="PRO_5033093286" description="Phospholipase A1" evidence="20">
    <location>
        <begin position="20"/>
        <end position="389"/>
    </location>
</feature>
<evidence type="ECO:0000256" key="7">
    <source>
        <dbReference type="ARBA" id="ARBA00021726"/>
    </source>
</evidence>
<dbReference type="PANTHER" id="PTHR40457">
    <property type="entry name" value="PHOSPHOLIPASE A1"/>
    <property type="match status" value="1"/>
</dbReference>
<dbReference type="AlphaFoldDB" id="A0A841HMW3"/>
<evidence type="ECO:0000256" key="4">
    <source>
        <dbReference type="ARBA" id="ARBA00011702"/>
    </source>
</evidence>
<keyword evidence="8" id="KW-1134">Transmembrane beta strand</keyword>
<comment type="similarity">
    <text evidence="3 20">Belongs to the phospholipase A1 family.</text>
</comment>